<protein>
    <submittedName>
        <fullName evidence="2">Uncharacterized protein</fullName>
    </submittedName>
</protein>
<reference evidence="2" key="2">
    <citation type="journal article" date="2021" name="PeerJ">
        <title>Extensive microbial diversity within the chicken gut microbiome revealed by metagenomics and culture.</title>
        <authorList>
            <person name="Gilroy R."/>
            <person name="Ravi A."/>
            <person name="Getino M."/>
            <person name="Pursley I."/>
            <person name="Horton D.L."/>
            <person name="Alikhan N.F."/>
            <person name="Baker D."/>
            <person name="Gharbi K."/>
            <person name="Hall N."/>
            <person name="Watson M."/>
            <person name="Adriaenssens E.M."/>
            <person name="Foster-Nyarko E."/>
            <person name="Jarju S."/>
            <person name="Secka A."/>
            <person name="Antonio M."/>
            <person name="Oren A."/>
            <person name="Chaudhuri R.R."/>
            <person name="La Ragione R."/>
            <person name="Hildebrand F."/>
            <person name="Pallen M.J."/>
        </authorList>
    </citation>
    <scope>NUCLEOTIDE SEQUENCE</scope>
    <source>
        <strain evidence="2">ChiSxjej2B14-8506</strain>
    </source>
</reference>
<evidence type="ECO:0000313" key="3">
    <source>
        <dbReference type="Proteomes" id="UP000824123"/>
    </source>
</evidence>
<organism evidence="2 3">
    <name type="scientific">Candidatus Fimadaptatus faecigallinarum</name>
    <dbReference type="NCBI Taxonomy" id="2840814"/>
    <lineage>
        <taxon>Bacteria</taxon>
        <taxon>Bacillati</taxon>
        <taxon>Bacillota</taxon>
        <taxon>Clostridia</taxon>
        <taxon>Eubacteriales</taxon>
        <taxon>Candidatus Fimadaptatus</taxon>
    </lineage>
</organism>
<sequence length="131" mass="15133">MPCETVYAFACQIGRGAAWQQWRNRQRSMSQCRQIGHWSTQPPAEAGNERQISGANSCDANSEPTRHEPNRRARLFQQYKFKAPNARRIPKESRFYFTKSQRQSTSDGRFAAKVSNPYRIEATHMQAQPDP</sequence>
<proteinExistence type="predicted"/>
<reference evidence="2" key="1">
    <citation type="submission" date="2020-10" db="EMBL/GenBank/DDBJ databases">
        <authorList>
            <person name="Gilroy R."/>
        </authorList>
    </citation>
    <scope>NUCLEOTIDE SEQUENCE</scope>
    <source>
        <strain evidence="2">ChiSxjej2B14-8506</strain>
    </source>
</reference>
<evidence type="ECO:0000313" key="2">
    <source>
        <dbReference type="EMBL" id="HIU46502.1"/>
    </source>
</evidence>
<gene>
    <name evidence="2" type="ORF">IAC59_04515</name>
</gene>
<feature type="compositionally biased region" description="Polar residues" evidence="1">
    <location>
        <begin position="50"/>
        <end position="63"/>
    </location>
</feature>
<evidence type="ECO:0000256" key="1">
    <source>
        <dbReference type="SAM" id="MobiDB-lite"/>
    </source>
</evidence>
<feature type="region of interest" description="Disordered" evidence="1">
    <location>
        <begin position="38"/>
        <end position="72"/>
    </location>
</feature>
<dbReference type="Proteomes" id="UP000824123">
    <property type="component" value="Unassembled WGS sequence"/>
</dbReference>
<comment type="caution">
    <text evidence="2">The sequence shown here is derived from an EMBL/GenBank/DDBJ whole genome shotgun (WGS) entry which is preliminary data.</text>
</comment>
<name>A0A9D1LR84_9FIRM</name>
<dbReference type="AlphaFoldDB" id="A0A9D1LR84"/>
<dbReference type="EMBL" id="DVNK01000031">
    <property type="protein sequence ID" value="HIU46502.1"/>
    <property type="molecule type" value="Genomic_DNA"/>
</dbReference>
<accession>A0A9D1LR84</accession>